<evidence type="ECO:0000313" key="5">
    <source>
        <dbReference type="Proteomes" id="UP001208570"/>
    </source>
</evidence>
<gene>
    <name evidence="4" type="ORF">LSH36_236g02013</name>
</gene>
<protein>
    <recommendedName>
        <fullName evidence="3">C3H1-type domain-containing protein</fullName>
    </recommendedName>
</protein>
<comment type="caution">
    <text evidence="4">The sequence shown here is derived from an EMBL/GenBank/DDBJ whole genome shotgun (WGS) entry which is preliminary data.</text>
</comment>
<dbReference type="PROSITE" id="PS50103">
    <property type="entry name" value="ZF_C3H1"/>
    <property type="match status" value="1"/>
</dbReference>
<name>A0AAD9JLT6_9ANNE</name>
<organism evidence="4 5">
    <name type="scientific">Paralvinella palmiformis</name>
    <dbReference type="NCBI Taxonomy" id="53620"/>
    <lineage>
        <taxon>Eukaryota</taxon>
        <taxon>Metazoa</taxon>
        <taxon>Spiralia</taxon>
        <taxon>Lophotrochozoa</taxon>
        <taxon>Annelida</taxon>
        <taxon>Polychaeta</taxon>
        <taxon>Sedentaria</taxon>
        <taxon>Canalipalpata</taxon>
        <taxon>Terebellida</taxon>
        <taxon>Terebelliformia</taxon>
        <taxon>Alvinellidae</taxon>
        <taxon>Paralvinella</taxon>
    </lineage>
</organism>
<evidence type="ECO:0000256" key="2">
    <source>
        <dbReference type="SAM" id="MobiDB-lite"/>
    </source>
</evidence>
<keyword evidence="1" id="KW-0479">Metal-binding</keyword>
<dbReference type="InterPro" id="IPR000571">
    <property type="entry name" value="Znf_CCCH"/>
</dbReference>
<feature type="zinc finger region" description="C3H1-type" evidence="1">
    <location>
        <begin position="1"/>
        <end position="18"/>
    </location>
</feature>
<proteinExistence type="predicted"/>
<dbReference type="Proteomes" id="UP001208570">
    <property type="component" value="Unassembled WGS sequence"/>
</dbReference>
<keyword evidence="5" id="KW-1185">Reference proteome</keyword>
<keyword evidence="1" id="KW-0863">Zinc-finger</keyword>
<evidence type="ECO:0000259" key="3">
    <source>
        <dbReference type="PROSITE" id="PS50103"/>
    </source>
</evidence>
<accession>A0AAD9JLT6</accession>
<feature type="region of interest" description="Disordered" evidence="2">
    <location>
        <begin position="59"/>
        <end position="79"/>
    </location>
</feature>
<evidence type="ECO:0000256" key="1">
    <source>
        <dbReference type="PROSITE-ProRule" id="PRU00723"/>
    </source>
</evidence>
<dbReference type="GO" id="GO:0008270">
    <property type="term" value="F:zinc ion binding"/>
    <property type="evidence" value="ECO:0007669"/>
    <property type="project" value="UniProtKB-KW"/>
</dbReference>
<feature type="compositionally biased region" description="Polar residues" evidence="2">
    <location>
        <begin position="65"/>
        <end position="79"/>
    </location>
</feature>
<reference evidence="4" key="1">
    <citation type="journal article" date="2023" name="Mol. Biol. Evol.">
        <title>Third-Generation Sequencing Reveals the Adaptive Role of the Epigenome in Three Deep-Sea Polychaetes.</title>
        <authorList>
            <person name="Perez M."/>
            <person name="Aroh O."/>
            <person name="Sun Y."/>
            <person name="Lan Y."/>
            <person name="Juniper S.K."/>
            <person name="Young C.R."/>
            <person name="Angers B."/>
            <person name="Qian P.Y."/>
        </authorList>
    </citation>
    <scope>NUCLEOTIDE SEQUENCE</scope>
    <source>
        <strain evidence="4">P08H-3</strain>
    </source>
</reference>
<evidence type="ECO:0000313" key="4">
    <source>
        <dbReference type="EMBL" id="KAK2155583.1"/>
    </source>
</evidence>
<dbReference type="AlphaFoldDB" id="A0AAD9JLT6"/>
<dbReference type="EMBL" id="JAODUP010000236">
    <property type="protein sequence ID" value="KAK2155583.1"/>
    <property type="molecule type" value="Genomic_DNA"/>
</dbReference>
<keyword evidence="1" id="KW-0862">Zinc</keyword>
<feature type="domain" description="C3H1-type" evidence="3">
    <location>
        <begin position="1"/>
        <end position="18"/>
    </location>
</feature>
<sequence>MEGECKFGSSCIYTHYTPEELQQLVRQAKGSALPKKLKTDESKPAPKLDDWLKKWKKKQQKSKETAATTFGGTTDPVCSNTSRIEPLLPEYHLPICLQCVPNLPPSLLPPPPDVLNGLMLEEWG</sequence>